<dbReference type="EMBL" id="AWUE01022356">
    <property type="protein sequence ID" value="OMO58791.1"/>
    <property type="molecule type" value="Genomic_DNA"/>
</dbReference>
<dbReference type="Proteomes" id="UP000187203">
    <property type="component" value="Unassembled WGS sequence"/>
</dbReference>
<evidence type="ECO:0000313" key="1">
    <source>
        <dbReference type="EMBL" id="OMO58791.1"/>
    </source>
</evidence>
<dbReference type="AlphaFoldDB" id="A0A1R3GL52"/>
<proteinExistence type="predicted"/>
<gene>
    <name evidence="1" type="ORF">COLO4_34376</name>
</gene>
<comment type="caution">
    <text evidence="1">The sequence shown here is derived from an EMBL/GenBank/DDBJ whole genome shotgun (WGS) entry which is preliminary data.</text>
</comment>
<keyword evidence="2" id="KW-1185">Reference proteome</keyword>
<name>A0A1R3GL52_9ROSI</name>
<sequence>MDFNETFTVISFDFEYLFGFDGGINGGGRWQRREVEREGEECRKCRERKDFGEVRKKKKGGKERGTDTLKTAPFTVLLLLVILFGR</sequence>
<accession>A0A1R3GL52</accession>
<evidence type="ECO:0000313" key="2">
    <source>
        <dbReference type="Proteomes" id="UP000187203"/>
    </source>
</evidence>
<reference evidence="2" key="1">
    <citation type="submission" date="2013-09" db="EMBL/GenBank/DDBJ databases">
        <title>Corchorus olitorius genome sequencing.</title>
        <authorList>
            <person name="Alam M."/>
            <person name="Haque M.S."/>
            <person name="Islam M.S."/>
            <person name="Emdad E.M."/>
            <person name="Islam M.M."/>
            <person name="Ahmed B."/>
            <person name="Halim A."/>
            <person name="Hossen Q.M.M."/>
            <person name="Hossain M.Z."/>
            <person name="Ahmed R."/>
            <person name="Khan M.M."/>
            <person name="Islam R."/>
            <person name="Rashid M.M."/>
            <person name="Khan S.A."/>
            <person name="Rahman M.S."/>
            <person name="Alam M."/>
            <person name="Yahiya A.S."/>
            <person name="Khan M.S."/>
            <person name="Azam M.S."/>
            <person name="Haque T."/>
            <person name="Lashkar M.Z.H."/>
            <person name="Akhand A.I."/>
            <person name="Morshed G."/>
            <person name="Roy S."/>
            <person name="Uddin K.S."/>
            <person name="Rabeya T."/>
            <person name="Hossain A.S."/>
            <person name="Chowdhury A."/>
            <person name="Snigdha A.R."/>
            <person name="Mortoza M.S."/>
            <person name="Matin S.A."/>
            <person name="Hoque S.M.E."/>
            <person name="Islam M.K."/>
            <person name="Roy D.K."/>
            <person name="Haider R."/>
            <person name="Moosa M.M."/>
            <person name="Elias S.M."/>
            <person name="Hasan A.M."/>
            <person name="Jahan S."/>
            <person name="Shafiuddin M."/>
            <person name="Mahmood N."/>
            <person name="Shommy N.S."/>
        </authorList>
    </citation>
    <scope>NUCLEOTIDE SEQUENCE [LARGE SCALE GENOMIC DNA]</scope>
    <source>
        <strain evidence="2">cv. O-4</strain>
    </source>
</reference>
<organism evidence="1 2">
    <name type="scientific">Corchorus olitorius</name>
    <dbReference type="NCBI Taxonomy" id="93759"/>
    <lineage>
        <taxon>Eukaryota</taxon>
        <taxon>Viridiplantae</taxon>
        <taxon>Streptophyta</taxon>
        <taxon>Embryophyta</taxon>
        <taxon>Tracheophyta</taxon>
        <taxon>Spermatophyta</taxon>
        <taxon>Magnoliopsida</taxon>
        <taxon>eudicotyledons</taxon>
        <taxon>Gunneridae</taxon>
        <taxon>Pentapetalae</taxon>
        <taxon>rosids</taxon>
        <taxon>malvids</taxon>
        <taxon>Malvales</taxon>
        <taxon>Malvaceae</taxon>
        <taxon>Grewioideae</taxon>
        <taxon>Apeibeae</taxon>
        <taxon>Corchorus</taxon>
    </lineage>
</organism>
<protein>
    <submittedName>
        <fullName evidence="1">Butyrophilin-like 5</fullName>
    </submittedName>
</protein>